<feature type="transmembrane region" description="Helical" evidence="1">
    <location>
        <begin position="111"/>
        <end position="134"/>
    </location>
</feature>
<keyword evidence="1" id="KW-0812">Transmembrane</keyword>
<evidence type="ECO:0000259" key="2">
    <source>
        <dbReference type="Pfam" id="PF01970"/>
    </source>
</evidence>
<reference evidence="3" key="1">
    <citation type="journal article" date="2015" name="Nature">
        <title>Complex archaea that bridge the gap between prokaryotes and eukaryotes.</title>
        <authorList>
            <person name="Spang A."/>
            <person name="Saw J.H."/>
            <person name="Jorgensen S.L."/>
            <person name="Zaremba-Niedzwiedzka K."/>
            <person name="Martijn J."/>
            <person name="Lind A.E."/>
            <person name="van Eijk R."/>
            <person name="Schleper C."/>
            <person name="Guy L."/>
            <person name="Ettema T.J."/>
        </authorList>
    </citation>
    <scope>NUCLEOTIDE SEQUENCE</scope>
</reference>
<comment type="caution">
    <text evidence="3">The sequence shown here is derived from an EMBL/GenBank/DDBJ whole genome shotgun (WGS) entry which is preliminary data.</text>
</comment>
<evidence type="ECO:0000313" key="3">
    <source>
        <dbReference type="EMBL" id="KKN57332.1"/>
    </source>
</evidence>
<accession>A0A0F9S540</accession>
<feature type="transmembrane region" description="Helical" evidence="1">
    <location>
        <begin position="47"/>
        <end position="71"/>
    </location>
</feature>
<dbReference type="PANTHER" id="PTHR35342:SF5">
    <property type="entry name" value="TRICARBOXYLIC TRANSPORT PROTEIN"/>
    <property type="match status" value="1"/>
</dbReference>
<feature type="transmembrane region" description="Helical" evidence="1">
    <location>
        <begin position="401"/>
        <end position="429"/>
    </location>
</feature>
<feature type="transmembrane region" description="Helical" evidence="1">
    <location>
        <begin position="12"/>
        <end position="35"/>
    </location>
</feature>
<organism evidence="3">
    <name type="scientific">marine sediment metagenome</name>
    <dbReference type="NCBI Taxonomy" id="412755"/>
    <lineage>
        <taxon>unclassified sequences</taxon>
        <taxon>metagenomes</taxon>
        <taxon>ecological metagenomes</taxon>
    </lineage>
</organism>
<feature type="domain" description="DUF112" evidence="2">
    <location>
        <begin position="20"/>
        <end position="445"/>
    </location>
</feature>
<dbReference type="EMBL" id="LAZR01000808">
    <property type="protein sequence ID" value="KKN57332.1"/>
    <property type="molecule type" value="Genomic_DNA"/>
</dbReference>
<protein>
    <recommendedName>
        <fullName evidence="2">DUF112 domain-containing protein</fullName>
    </recommendedName>
</protein>
<feature type="transmembrane region" description="Helical" evidence="1">
    <location>
        <begin position="208"/>
        <end position="225"/>
    </location>
</feature>
<feature type="transmembrane region" description="Helical" evidence="1">
    <location>
        <begin position="140"/>
        <end position="164"/>
    </location>
</feature>
<sequence>MDTLSSLGDGFAVAFTLQNLGLAFLGCFLGTIIGALPGLGPSNGVAILIPLAFTLGLPATPALILLTSVYYGAMYGGRISSILLNIPGDEPAMMTTLDGYPMAMKGQAGEALAISGIASFVGSFVATWGLVFLAPQLVKVALLFGPAEYFALFTLAFATLGGLASRNQAKAALAAAFGIGLAMIGVDGQTGVPRFAFGEVHLYDGIDFLVAIVGLFALSEVFLFLEHRGTGENGAADGEKLKIGRIIPPIRVLKQTSGSMARGTVVGFLAGVLPGAGASLGSFMAYALEKRLKNKDDTFGKGDPRGVAAPEAGNNASAGGALIPMLALGVPGSGTTAVLLAMLLALNITPGPLLFTQNPDVVWGLIAALFIGNVMLLLMNIPLVGLFARVLLVPAKYLMPAVAMISFVGIYGISGSTFDLMVMIGFGVLGWIMRKLDVPLVPIILGVLLGNAMEVNLRREMTISNGDWSALVDSPLAIGIWTFAVAGFLLPVIFGRYFRPKTAHASAAAEGADPD</sequence>
<dbReference type="PANTHER" id="PTHR35342">
    <property type="entry name" value="TRICARBOXYLIC TRANSPORT PROTEIN"/>
    <property type="match status" value="1"/>
</dbReference>
<name>A0A0F9S540_9ZZZZ</name>
<keyword evidence="1" id="KW-1133">Transmembrane helix</keyword>
<feature type="transmembrane region" description="Helical" evidence="1">
    <location>
        <begin position="321"/>
        <end position="349"/>
    </location>
</feature>
<feature type="transmembrane region" description="Helical" evidence="1">
    <location>
        <begin position="436"/>
        <end position="455"/>
    </location>
</feature>
<gene>
    <name evidence="3" type="ORF">LCGC14_0563130</name>
</gene>
<feature type="transmembrane region" description="Helical" evidence="1">
    <location>
        <begin position="171"/>
        <end position="188"/>
    </location>
</feature>
<keyword evidence="1" id="KW-0472">Membrane</keyword>
<dbReference type="InterPro" id="IPR002823">
    <property type="entry name" value="DUF112_TM"/>
</dbReference>
<dbReference type="AlphaFoldDB" id="A0A0F9S540"/>
<feature type="transmembrane region" description="Helical" evidence="1">
    <location>
        <begin position="361"/>
        <end position="381"/>
    </location>
</feature>
<feature type="transmembrane region" description="Helical" evidence="1">
    <location>
        <begin position="265"/>
        <end position="288"/>
    </location>
</feature>
<feature type="transmembrane region" description="Helical" evidence="1">
    <location>
        <begin position="475"/>
        <end position="494"/>
    </location>
</feature>
<proteinExistence type="predicted"/>
<dbReference type="Pfam" id="PF01970">
    <property type="entry name" value="TctA"/>
    <property type="match status" value="1"/>
</dbReference>
<evidence type="ECO:0000256" key="1">
    <source>
        <dbReference type="SAM" id="Phobius"/>
    </source>
</evidence>